<dbReference type="NCBIfam" id="TIGR00711">
    <property type="entry name" value="efflux_EmrB"/>
    <property type="match status" value="1"/>
</dbReference>
<dbReference type="PANTHER" id="PTHR42718:SF9">
    <property type="entry name" value="MAJOR FACILITATOR SUPERFAMILY MULTIDRUG TRANSPORTER MFSC"/>
    <property type="match status" value="1"/>
</dbReference>
<feature type="transmembrane region" description="Helical" evidence="8">
    <location>
        <begin position="91"/>
        <end position="118"/>
    </location>
</feature>
<dbReference type="Pfam" id="PF07690">
    <property type="entry name" value="MFS_1"/>
    <property type="match status" value="1"/>
</dbReference>
<feature type="transmembrane region" description="Helical" evidence="8">
    <location>
        <begin position="242"/>
        <end position="263"/>
    </location>
</feature>
<dbReference type="Proteomes" id="UP000551327">
    <property type="component" value="Unassembled WGS sequence"/>
</dbReference>
<evidence type="ECO:0000313" key="11">
    <source>
        <dbReference type="Proteomes" id="UP000551327"/>
    </source>
</evidence>
<comment type="caution">
    <text evidence="10">The sequence shown here is derived from an EMBL/GenBank/DDBJ whole genome shotgun (WGS) entry which is preliminary data.</text>
</comment>
<feature type="transmembrane region" description="Helical" evidence="8">
    <location>
        <begin position="284"/>
        <end position="305"/>
    </location>
</feature>
<dbReference type="InterPro" id="IPR020846">
    <property type="entry name" value="MFS_dom"/>
</dbReference>
<evidence type="ECO:0000313" key="10">
    <source>
        <dbReference type="EMBL" id="MBC2670371.1"/>
    </source>
</evidence>
<accession>A0A7X1G0H6</accession>
<dbReference type="RefSeq" id="WP_185680232.1">
    <property type="nucleotide sequence ID" value="NZ_JACLAX010000018.1"/>
</dbReference>
<dbReference type="InterPro" id="IPR004638">
    <property type="entry name" value="EmrB-like"/>
</dbReference>
<feature type="transmembrane region" description="Helical" evidence="8">
    <location>
        <begin position="317"/>
        <end position="335"/>
    </location>
</feature>
<protein>
    <submittedName>
        <fullName evidence="10">DHA2 family efflux MFS transporter permease subunit</fullName>
    </submittedName>
</protein>
<dbReference type="PROSITE" id="PS50850">
    <property type="entry name" value="MFS"/>
    <property type="match status" value="1"/>
</dbReference>
<comment type="subcellular location">
    <subcellularLocation>
        <location evidence="1">Cell membrane</location>
        <topology evidence="1">Multi-pass membrane protein</topology>
    </subcellularLocation>
</comment>
<feature type="transmembrane region" description="Helical" evidence="8">
    <location>
        <begin position="378"/>
        <end position="398"/>
    </location>
</feature>
<keyword evidence="5 8" id="KW-0812">Transmembrane</keyword>
<dbReference type="EMBL" id="JACLAX010000018">
    <property type="protein sequence ID" value="MBC2670371.1"/>
    <property type="molecule type" value="Genomic_DNA"/>
</dbReference>
<dbReference type="SUPFAM" id="SSF103473">
    <property type="entry name" value="MFS general substrate transporter"/>
    <property type="match status" value="1"/>
</dbReference>
<feature type="domain" description="Major facilitator superfamily (MFS) profile" evidence="9">
    <location>
        <begin position="25"/>
        <end position="508"/>
    </location>
</feature>
<keyword evidence="11" id="KW-1185">Reference proteome</keyword>
<feature type="transmembrane region" description="Helical" evidence="8">
    <location>
        <begin position="177"/>
        <end position="199"/>
    </location>
</feature>
<evidence type="ECO:0000256" key="7">
    <source>
        <dbReference type="ARBA" id="ARBA00023136"/>
    </source>
</evidence>
<feature type="transmembrane region" description="Helical" evidence="8">
    <location>
        <begin position="124"/>
        <end position="142"/>
    </location>
</feature>
<name>A0A7X1G0H6_9SPHN</name>
<feature type="transmembrane region" description="Helical" evidence="8">
    <location>
        <begin position="347"/>
        <end position="366"/>
    </location>
</feature>
<evidence type="ECO:0000256" key="8">
    <source>
        <dbReference type="SAM" id="Phobius"/>
    </source>
</evidence>
<dbReference type="GO" id="GO:0022857">
    <property type="term" value="F:transmembrane transporter activity"/>
    <property type="evidence" value="ECO:0007669"/>
    <property type="project" value="InterPro"/>
</dbReference>
<evidence type="ECO:0000256" key="3">
    <source>
        <dbReference type="ARBA" id="ARBA00022448"/>
    </source>
</evidence>
<dbReference type="InterPro" id="IPR036259">
    <property type="entry name" value="MFS_trans_sf"/>
</dbReference>
<dbReference type="AlphaFoldDB" id="A0A7X1G0H6"/>
<proteinExistence type="inferred from homology"/>
<evidence type="ECO:0000256" key="4">
    <source>
        <dbReference type="ARBA" id="ARBA00022475"/>
    </source>
</evidence>
<dbReference type="InterPro" id="IPR011701">
    <property type="entry name" value="MFS"/>
</dbReference>
<keyword evidence="6 8" id="KW-1133">Transmembrane helix</keyword>
<evidence type="ECO:0000256" key="1">
    <source>
        <dbReference type="ARBA" id="ARBA00004651"/>
    </source>
</evidence>
<keyword evidence="7 8" id="KW-0472">Membrane</keyword>
<evidence type="ECO:0000259" key="9">
    <source>
        <dbReference type="PROSITE" id="PS50850"/>
    </source>
</evidence>
<feature type="transmembrane region" description="Helical" evidence="8">
    <location>
        <begin position="23"/>
        <end position="43"/>
    </location>
</feature>
<keyword evidence="3" id="KW-0813">Transport</keyword>
<feature type="transmembrane region" description="Helical" evidence="8">
    <location>
        <begin position="149"/>
        <end position="171"/>
    </location>
</feature>
<feature type="transmembrane region" description="Helical" evidence="8">
    <location>
        <begin position="63"/>
        <end position="84"/>
    </location>
</feature>
<feature type="transmembrane region" description="Helical" evidence="8">
    <location>
        <begin position="410"/>
        <end position="432"/>
    </location>
</feature>
<evidence type="ECO:0000256" key="2">
    <source>
        <dbReference type="ARBA" id="ARBA00008537"/>
    </source>
</evidence>
<keyword evidence="4" id="KW-1003">Cell membrane</keyword>
<reference evidence="10 11" key="1">
    <citation type="submission" date="2020-08" db="EMBL/GenBank/DDBJ databases">
        <title>The genome sequence of type strain Novosphingobium piscinae KCTC 42194.</title>
        <authorList>
            <person name="Liu Y."/>
        </authorList>
    </citation>
    <scope>NUCLEOTIDE SEQUENCE [LARGE SCALE GENOMIC DNA]</scope>
    <source>
        <strain evidence="10 11">KCTC 42194</strain>
    </source>
</reference>
<sequence length="518" mass="55202">MAEPAAPHPVEDFVPILSPRQQWLAGFVLALSNFMVVLDLTIANVSVPHIAGNLGISLDQGTWIITSYAVAEAVCVPLTGWLASRFGSARVFIIAMGGFGLFSLLCGIAPTLGVLVAARIGQGLFGAPLMPMSQTLMVLVFPPERRGKFMALWAMTTLMGPALGPILGGWISDNWSWHWIFLINVPIALGAAIAAGVLLAKIRTPIVRAPIDKVGLGLLVFWIACLQIVLDTGRDHDWFADTRIVLLSLASAVGFVVFVIWELTEEHPVVDLRIFRHVGFSSSVFTMTIGYGAFFSGNVVIPQWLQAVQGYSAQNSGLVTASAAVAALIIAPLAAKLNGSGKVDLRLLVGFGLVWIAFTTLLRATWSTEGTMLSYTETVFLQGFGMPFFFISITTMVMNSVDPEETASGAGLQAFLRTMATAISTSLVLTYWSNTQRVVHNEMADTLNPAAAESTLRGLGIGTEGISAYLNGLVDQQAITVALDSTSVVAALCLLASAAVLWIAPKPEMRQGGIPMGH</sequence>
<evidence type="ECO:0000256" key="6">
    <source>
        <dbReference type="ARBA" id="ARBA00022989"/>
    </source>
</evidence>
<organism evidence="10 11">
    <name type="scientific">Novosphingobium piscinae</name>
    <dbReference type="NCBI Taxonomy" id="1507448"/>
    <lineage>
        <taxon>Bacteria</taxon>
        <taxon>Pseudomonadati</taxon>
        <taxon>Pseudomonadota</taxon>
        <taxon>Alphaproteobacteria</taxon>
        <taxon>Sphingomonadales</taxon>
        <taxon>Sphingomonadaceae</taxon>
        <taxon>Novosphingobium</taxon>
    </lineage>
</organism>
<comment type="similarity">
    <text evidence="2">Belongs to the major facilitator superfamily. EmrB family.</text>
</comment>
<dbReference type="Gene3D" id="1.20.1720.10">
    <property type="entry name" value="Multidrug resistance protein D"/>
    <property type="match status" value="2"/>
</dbReference>
<dbReference type="PANTHER" id="PTHR42718">
    <property type="entry name" value="MAJOR FACILITATOR SUPERFAMILY MULTIDRUG TRANSPORTER MFSC"/>
    <property type="match status" value="1"/>
</dbReference>
<evidence type="ECO:0000256" key="5">
    <source>
        <dbReference type="ARBA" id="ARBA00022692"/>
    </source>
</evidence>
<gene>
    <name evidence="10" type="ORF">H7F53_14555</name>
</gene>
<dbReference type="CDD" id="cd17503">
    <property type="entry name" value="MFS_LmrB_MDR_like"/>
    <property type="match status" value="1"/>
</dbReference>
<feature type="transmembrane region" description="Helical" evidence="8">
    <location>
        <begin position="479"/>
        <end position="504"/>
    </location>
</feature>
<dbReference type="GO" id="GO:0005886">
    <property type="term" value="C:plasma membrane"/>
    <property type="evidence" value="ECO:0007669"/>
    <property type="project" value="UniProtKB-SubCell"/>
</dbReference>